<dbReference type="InterPro" id="IPR013784">
    <property type="entry name" value="Carb-bd-like_fold"/>
</dbReference>
<reference evidence="2" key="1">
    <citation type="submission" date="2016-12" db="EMBL/GenBank/DDBJ databases">
        <title>Arsenic respiratory pathways in the anoxic pelagic waters of the Pacific Ocean.</title>
        <authorList>
            <person name="Saunders J.K."/>
            <person name="Fuchsman C.A."/>
            <person name="McKay C."/>
            <person name="Rocap G."/>
        </authorList>
    </citation>
    <scope>NUCLEOTIDE SEQUENCE</scope>
</reference>
<dbReference type="Pfam" id="PF14686">
    <property type="entry name" value="fn3_3"/>
    <property type="match status" value="1"/>
</dbReference>
<dbReference type="EMBL" id="KY400107">
    <property type="protein sequence ID" value="ART90604.1"/>
    <property type="molecule type" value="Genomic_DNA"/>
</dbReference>
<dbReference type="InterPro" id="IPR008972">
    <property type="entry name" value="Cupredoxin"/>
</dbReference>
<keyword evidence="2" id="KW-0645">Protease</keyword>
<evidence type="ECO:0000313" key="2">
    <source>
        <dbReference type="EMBL" id="ART90604.1"/>
    </source>
</evidence>
<sequence>MGLFVTYFLKVKMRVVFSLLLAGLLLYFSPVMGAGKYKVIDVKNGGSVSGTVLLKGKLPNPERIAVAKNPDTCGTEDRLIKWVEAGDKGGLQNMVVYLYKVKKGKGWKDDTGTYEIDQKDCDFTPWLKIVPKGSKLVVKNSDPVLHNIHIRELKGVKPGKRYRPVKKTMFNEGQPPGSGDINAEIKTRMKDNFVRINCEAHNFMFAWMFAADHPYVVQTSADGSFSIDDIPPGKYKLRAWHPTLGLQQQKIKVASGGSITHDFIFKSKK</sequence>
<accession>A0A2P0QJG6</accession>
<dbReference type="SUPFAM" id="SSF49452">
    <property type="entry name" value="Starch-binding domain-like"/>
    <property type="match status" value="1"/>
</dbReference>
<dbReference type="SUPFAM" id="SSF49503">
    <property type="entry name" value="Cupredoxins"/>
    <property type="match status" value="1"/>
</dbReference>
<feature type="domain" description="Rhamnogalacturonan lyase" evidence="1">
    <location>
        <begin position="214"/>
        <end position="260"/>
    </location>
</feature>
<dbReference type="GO" id="GO:0030246">
    <property type="term" value="F:carbohydrate binding"/>
    <property type="evidence" value="ECO:0007669"/>
    <property type="project" value="InterPro"/>
</dbReference>
<name>A0A2P0QJG6_9PROT</name>
<keyword evidence="2" id="KW-0121">Carboxypeptidase</keyword>
<keyword evidence="2" id="KW-0378">Hydrolase</keyword>
<organism evidence="2">
    <name type="scientific">uncultured Pseudomonadota bacterium</name>
    <dbReference type="NCBI Taxonomy" id="153809"/>
    <lineage>
        <taxon>Bacteria</taxon>
        <taxon>Pseudomonadati</taxon>
        <taxon>Pseudomonadota</taxon>
        <taxon>environmental samples</taxon>
    </lineage>
</organism>
<dbReference type="InterPro" id="IPR029413">
    <property type="entry name" value="RG-lyase_II"/>
</dbReference>
<proteinExistence type="predicted"/>
<evidence type="ECO:0000259" key="1">
    <source>
        <dbReference type="Pfam" id="PF14686"/>
    </source>
</evidence>
<dbReference type="AlphaFoldDB" id="A0A2P0QJG6"/>
<dbReference type="GO" id="GO:0004180">
    <property type="term" value="F:carboxypeptidase activity"/>
    <property type="evidence" value="ECO:0007669"/>
    <property type="project" value="UniProtKB-KW"/>
</dbReference>
<protein>
    <submittedName>
        <fullName evidence="2">Carboxypeptidase regulatory-like domain protein</fullName>
    </submittedName>
</protein>
<dbReference type="Gene3D" id="2.60.40.1120">
    <property type="entry name" value="Carboxypeptidase-like, regulatory domain"/>
    <property type="match status" value="1"/>
</dbReference>